<dbReference type="AlphaFoldDB" id="A0A131YUI1"/>
<accession>A0A131YUI1</accession>
<evidence type="ECO:0000256" key="1">
    <source>
        <dbReference type="SAM" id="SignalP"/>
    </source>
</evidence>
<name>A0A131YUI1_RHIAP</name>
<protein>
    <submittedName>
        <fullName evidence="2">TIL domain containing protein</fullName>
    </submittedName>
</protein>
<organism evidence="2">
    <name type="scientific">Rhipicephalus appendiculatus</name>
    <name type="common">Brown ear tick</name>
    <dbReference type="NCBI Taxonomy" id="34631"/>
    <lineage>
        <taxon>Eukaryota</taxon>
        <taxon>Metazoa</taxon>
        <taxon>Ecdysozoa</taxon>
        <taxon>Arthropoda</taxon>
        <taxon>Chelicerata</taxon>
        <taxon>Arachnida</taxon>
        <taxon>Acari</taxon>
        <taxon>Parasitiformes</taxon>
        <taxon>Ixodida</taxon>
        <taxon>Ixodoidea</taxon>
        <taxon>Ixodidae</taxon>
        <taxon>Rhipicephalinae</taxon>
        <taxon>Rhipicephalus</taxon>
        <taxon>Rhipicephalus</taxon>
    </lineage>
</organism>
<feature type="signal peptide" evidence="1">
    <location>
        <begin position="1"/>
        <end position="18"/>
    </location>
</feature>
<sequence>MNAFQVLIALSFVAMTFAYHEPPCNQSKHEVDMEVPSSNCAEHNCEWNNSRPRRCKRNTVHLCVCPDGMCRNTEDRCVTELQSNHASNSKIQRIHPRR</sequence>
<feature type="chain" id="PRO_5007286153" evidence="1">
    <location>
        <begin position="19"/>
        <end position="98"/>
    </location>
</feature>
<dbReference type="EMBL" id="GEDV01005693">
    <property type="protein sequence ID" value="JAP82864.1"/>
    <property type="molecule type" value="Transcribed_RNA"/>
</dbReference>
<reference evidence="2" key="1">
    <citation type="journal article" date="2016" name="Ticks Tick Borne Dis.">
        <title>De novo assembly and annotation of the salivary gland transcriptome of Rhipicephalus appendiculatus male and female ticks during blood feeding.</title>
        <authorList>
            <person name="de Castro M.H."/>
            <person name="de Klerk D."/>
            <person name="Pienaar R."/>
            <person name="Latif A.A."/>
            <person name="Rees D.J."/>
            <person name="Mans B.J."/>
        </authorList>
    </citation>
    <scope>NUCLEOTIDE SEQUENCE</scope>
    <source>
        <tissue evidence="2">Salivary glands</tissue>
    </source>
</reference>
<evidence type="ECO:0000313" key="2">
    <source>
        <dbReference type="EMBL" id="JAP82864.1"/>
    </source>
</evidence>
<proteinExistence type="predicted"/>
<keyword evidence="1" id="KW-0732">Signal</keyword>